<feature type="domain" description="PPIase FKBP-type" evidence="7">
    <location>
        <begin position="46"/>
        <end position="135"/>
    </location>
</feature>
<keyword evidence="4 5" id="KW-0413">Isomerase</keyword>
<dbReference type="Gene3D" id="3.10.50.40">
    <property type="match status" value="1"/>
</dbReference>
<evidence type="ECO:0000256" key="6">
    <source>
        <dbReference type="SAM" id="SignalP"/>
    </source>
</evidence>
<dbReference type="SUPFAM" id="SSF54534">
    <property type="entry name" value="FKBP-like"/>
    <property type="match status" value="1"/>
</dbReference>
<dbReference type="Proteomes" id="UP000027195">
    <property type="component" value="Unassembled WGS sequence"/>
</dbReference>
<comment type="catalytic activity">
    <reaction evidence="1 5">
        <text>[protein]-peptidylproline (omega=180) = [protein]-peptidylproline (omega=0)</text>
        <dbReference type="Rhea" id="RHEA:16237"/>
        <dbReference type="Rhea" id="RHEA-COMP:10747"/>
        <dbReference type="Rhea" id="RHEA-COMP:10748"/>
        <dbReference type="ChEBI" id="CHEBI:83833"/>
        <dbReference type="ChEBI" id="CHEBI:83834"/>
        <dbReference type="EC" id="5.2.1.8"/>
    </reaction>
</comment>
<evidence type="ECO:0000256" key="3">
    <source>
        <dbReference type="ARBA" id="ARBA00023110"/>
    </source>
</evidence>
<dbReference type="PANTHER" id="PTHR45779:SF7">
    <property type="entry name" value="PEPTIDYLPROLYL ISOMERASE"/>
    <property type="match status" value="1"/>
</dbReference>
<dbReference type="PROSITE" id="PS50059">
    <property type="entry name" value="FKBP_PPIASE"/>
    <property type="match status" value="1"/>
</dbReference>
<dbReference type="AlphaFoldDB" id="A0A067NC33"/>
<evidence type="ECO:0000256" key="1">
    <source>
        <dbReference type="ARBA" id="ARBA00000971"/>
    </source>
</evidence>
<keyword evidence="3 5" id="KW-0697">Rotamase</keyword>
<protein>
    <recommendedName>
        <fullName evidence="2 5">peptidylprolyl isomerase</fullName>
        <ecNumber evidence="2 5">5.2.1.8</ecNumber>
    </recommendedName>
</protein>
<dbReference type="EC" id="5.2.1.8" evidence="2 5"/>
<dbReference type="InterPro" id="IPR046357">
    <property type="entry name" value="PPIase_dom_sf"/>
</dbReference>
<organism evidence="8 9">
    <name type="scientific">Botryobasidium botryosum (strain FD-172 SS1)</name>
    <dbReference type="NCBI Taxonomy" id="930990"/>
    <lineage>
        <taxon>Eukaryota</taxon>
        <taxon>Fungi</taxon>
        <taxon>Dikarya</taxon>
        <taxon>Basidiomycota</taxon>
        <taxon>Agaricomycotina</taxon>
        <taxon>Agaricomycetes</taxon>
        <taxon>Cantharellales</taxon>
        <taxon>Botryobasidiaceae</taxon>
        <taxon>Botryobasidium</taxon>
    </lineage>
</organism>
<dbReference type="FunFam" id="3.10.50.40:FF:000006">
    <property type="entry name" value="Peptidyl-prolyl cis-trans isomerase"/>
    <property type="match status" value="1"/>
</dbReference>
<reference evidence="9" key="1">
    <citation type="journal article" date="2014" name="Proc. Natl. Acad. Sci. U.S.A.">
        <title>Extensive sampling of basidiomycete genomes demonstrates inadequacy of the white-rot/brown-rot paradigm for wood decay fungi.</title>
        <authorList>
            <person name="Riley R."/>
            <person name="Salamov A.A."/>
            <person name="Brown D.W."/>
            <person name="Nagy L.G."/>
            <person name="Floudas D."/>
            <person name="Held B.W."/>
            <person name="Levasseur A."/>
            <person name="Lombard V."/>
            <person name="Morin E."/>
            <person name="Otillar R."/>
            <person name="Lindquist E.A."/>
            <person name="Sun H."/>
            <person name="LaButti K.M."/>
            <person name="Schmutz J."/>
            <person name="Jabbour D."/>
            <person name="Luo H."/>
            <person name="Baker S.E."/>
            <person name="Pisabarro A.G."/>
            <person name="Walton J.D."/>
            <person name="Blanchette R.A."/>
            <person name="Henrissat B."/>
            <person name="Martin F."/>
            <person name="Cullen D."/>
            <person name="Hibbett D.S."/>
            <person name="Grigoriev I.V."/>
        </authorList>
    </citation>
    <scope>NUCLEOTIDE SEQUENCE [LARGE SCALE GENOMIC DNA]</scope>
    <source>
        <strain evidence="9">FD-172 SS1</strain>
    </source>
</reference>
<dbReference type="EMBL" id="KL198016">
    <property type="protein sequence ID" value="KDQ21692.1"/>
    <property type="molecule type" value="Genomic_DNA"/>
</dbReference>
<gene>
    <name evidence="8" type="ORF">BOTBODRAFT_26123</name>
</gene>
<dbReference type="PANTHER" id="PTHR45779">
    <property type="entry name" value="PEPTIDYLPROLYL ISOMERASE"/>
    <property type="match status" value="1"/>
</dbReference>
<dbReference type="GO" id="GO:0005783">
    <property type="term" value="C:endoplasmic reticulum"/>
    <property type="evidence" value="ECO:0007669"/>
    <property type="project" value="TreeGrafter"/>
</dbReference>
<keyword evidence="9" id="KW-1185">Reference proteome</keyword>
<dbReference type="HOGENOM" id="CLU_013615_8_2_1"/>
<sequence length="144" mass="15629">MQLKWISGLVLAVLLPLASANSQDVDELSVKVDYLPTDCPVKTEKGDKVEMHYTGTLYSNGEKFDSSLDRKQPLTFTVGAGQVIKGWDQGLLEMCVGEKRTLTIPSSLAYGKGGFPPVIPESSALVFDVELVKIVSSKKPKAEL</sequence>
<dbReference type="Pfam" id="PF00254">
    <property type="entry name" value="FKBP_C"/>
    <property type="match status" value="1"/>
</dbReference>
<dbReference type="GO" id="GO:0003755">
    <property type="term" value="F:peptidyl-prolyl cis-trans isomerase activity"/>
    <property type="evidence" value="ECO:0007669"/>
    <property type="project" value="UniProtKB-KW"/>
</dbReference>
<name>A0A067NC33_BOTB1</name>
<evidence type="ECO:0000256" key="4">
    <source>
        <dbReference type="ARBA" id="ARBA00023235"/>
    </source>
</evidence>
<dbReference type="STRING" id="930990.A0A067NC33"/>
<dbReference type="InterPro" id="IPR001179">
    <property type="entry name" value="PPIase_FKBP_dom"/>
</dbReference>
<evidence type="ECO:0000256" key="5">
    <source>
        <dbReference type="PROSITE-ProRule" id="PRU00277"/>
    </source>
</evidence>
<evidence type="ECO:0000313" key="8">
    <source>
        <dbReference type="EMBL" id="KDQ21692.1"/>
    </source>
</evidence>
<evidence type="ECO:0000259" key="7">
    <source>
        <dbReference type="PROSITE" id="PS50059"/>
    </source>
</evidence>
<feature type="chain" id="PRO_5001641996" description="peptidylprolyl isomerase" evidence="6">
    <location>
        <begin position="21"/>
        <end position="144"/>
    </location>
</feature>
<dbReference type="OrthoDB" id="1902587at2759"/>
<feature type="signal peptide" evidence="6">
    <location>
        <begin position="1"/>
        <end position="20"/>
    </location>
</feature>
<keyword evidence="6" id="KW-0732">Signal</keyword>
<accession>A0A067NC33</accession>
<proteinExistence type="predicted"/>
<evidence type="ECO:0000313" key="9">
    <source>
        <dbReference type="Proteomes" id="UP000027195"/>
    </source>
</evidence>
<evidence type="ECO:0000256" key="2">
    <source>
        <dbReference type="ARBA" id="ARBA00013194"/>
    </source>
</evidence>
<dbReference type="InParanoid" id="A0A067NC33"/>
<dbReference type="InterPro" id="IPR044609">
    <property type="entry name" value="FKBP2/11"/>
</dbReference>